<reference evidence="2 3" key="1">
    <citation type="submission" date="2024-10" db="EMBL/GenBank/DDBJ databases">
        <title>The Natural Products Discovery Center: Release of the First 8490 Sequenced Strains for Exploring Actinobacteria Biosynthetic Diversity.</title>
        <authorList>
            <person name="Kalkreuter E."/>
            <person name="Kautsar S.A."/>
            <person name="Yang D."/>
            <person name="Bader C.D."/>
            <person name="Teijaro C.N."/>
            <person name="Fluegel L."/>
            <person name="Davis C.M."/>
            <person name="Simpson J.R."/>
            <person name="Lauterbach L."/>
            <person name="Steele A.D."/>
            <person name="Gui C."/>
            <person name="Meng S."/>
            <person name="Li G."/>
            <person name="Viehrig K."/>
            <person name="Ye F."/>
            <person name="Su P."/>
            <person name="Kiefer A.F."/>
            <person name="Nichols A."/>
            <person name="Cepeda A.J."/>
            <person name="Yan W."/>
            <person name="Fan B."/>
            <person name="Jiang Y."/>
            <person name="Adhikari A."/>
            <person name="Zheng C.-J."/>
            <person name="Schuster L."/>
            <person name="Cowan T.M."/>
            <person name="Smanski M.J."/>
            <person name="Chevrette M.G."/>
            <person name="De Carvalho L.P.S."/>
            <person name="Shen B."/>
        </authorList>
    </citation>
    <scope>NUCLEOTIDE SEQUENCE [LARGE SCALE GENOMIC DNA]</scope>
    <source>
        <strain evidence="2 3">NPDC050545</strain>
    </source>
</reference>
<evidence type="ECO:0000313" key="2">
    <source>
        <dbReference type="EMBL" id="MFI6499471.1"/>
    </source>
</evidence>
<keyword evidence="3" id="KW-1185">Reference proteome</keyword>
<protein>
    <submittedName>
        <fullName evidence="2">Uncharacterized protein</fullName>
    </submittedName>
</protein>
<proteinExistence type="predicted"/>
<comment type="caution">
    <text evidence="2">The sequence shown here is derived from an EMBL/GenBank/DDBJ whole genome shotgun (WGS) entry which is preliminary data.</text>
</comment>
<name>A0ABW7YU98_9ACTN</name>
<keyword evidence="1" id="KW-0732">Signal</keyword>
<accession>A0ABW7YU98</accession>
<feature type="signal peptide" evidence="1">
    <location>
        <begin position="1"/>
        <end position="19"/>
    </location>
</feature>
<evidence type="ECO:0000313" key="3">
    <source>
        <dbReference type="Proteomes" id="UP001612741"/>
    </source>
</evidence>
<gene>
    <name evidence="2" type="ORF">ACIBG2_18940</name>
</gene>
<dbReference type="EMBL" id="JBITGY010000005">
    <property type="protein sequence ID" value="MFI6499471.1"/>
    <property type="molecule type" value="Genomic_DNA"/>
</dbReference>
<sequence>MTRTSALLAGIALASAVLAGAPAAQASAAGIEPCSRVDTGSSGSAAWRCFGGDVWFAAAAKCRDASNYYWTSYGQIRKATGETSYVYCRGGQVMHTWAEPF</sequence>
<dbReference type="Proteomes" id="UP001612741">
    <property type="component" value="Unassembled WGS sequence"/>
</dbReference>
<organism evidence="2 3">
    <name type="scientific">Nonomuraea typhae</name>
    <dbReference type="NCBI Taxonomy" id="2603600"/>
    <lineage>
        <taxon>Bacteria</taxon>
        <taxon>Bacillati</taxon>
        <taxon>Actinomycetota</taxon>
        <taxon>Actinomycetes</taxon>
        <taxon>Streptosporangiales</taxon>
        <taxon>Streptosporangiaceae</taxon>
        <taxon>Nonomuraea</taxon>
    </lineage>
</organism>
<dbReference type="RefSeq" id="WP_397082796.1">
    <property type="nucleotide sequence ID" value="NZ_JBITGY010000005.1"/>
</dbReference>
<evidence type="ECO:0000256" key="1">
    <source>
        <dbReference type="SAM" id="SignalP"/>
    </source>
</evidence>
<feature type="chain" id="PRO_5045852698" evidence="1">
    <location>
        <begin position="20"/>
        <end position="101"/>
    </location>
</feature>